<name>A0AA37WNT8_9HYPH</name>
<evidence type="ECO:0000259" key="1">
    <source>
        <dbReference type="PROSITE" id="PS50943"/>
    </source>
</evidence>
<comment type="caution">
    <text evidence="2">The sequence shown here is derived from an EMBL/GenBank/DDBJ whole genome shotgun (WGS) entry which is preliminary data.</text>
</comment>
<evidence type="ECO:0000313" key="3">
    <source>
        <dbReference type="Proteomes" id="UP001157440"/>
    </source>
</evidence>
<reference evidence="3" key="1">
    <citation type="journal article" date="2019" name="Int. J. Syst. Evol. Microbiol.">
        <title>The Global Catalogue of Microorganisms (GCM) 10K type strain sequencing project: providing services to taxonomists for standard genome sequencing and annotation.</title>
        <authorList>
            <consortium name="The Broad Institute Genomics Platform"/>
            <consortium name="The Broad Institute Genome Sequencing Center for Infectious Disease"/>
            <person name="Wu L."/>
            <person name="Ma J."/>
        </authorList>
    </citation>
    <scope>NUCLEOTIDE SEQUENCE [LARGE SCALE GENOMIC DNA]</scope>
    <source>
        <strain evidence="3">NBRC 103632</strain>
    </source>
</reference>
<gene>
    <name evidence="2" type="ORF">GCM10007890_01970</name>
</gene>
<dbReference type="InterPro" id="IPR001387">
    <property type="entry name" value="Cro/C1-type_HTH"/>
</dbReference>
<dbReference type="Proteomes" id="UP001157440">
    <property type="component" value="Unassembled WGS sequence"/>
</dbReference>
<organism evidence="2 3">
    <name type="scientific">Methylobacterium tardum</name>
    <dbReference type="NCBI Taxonomy" id="374432"/>
    <lineage>
        <taxon>Bacteria</taxon>
        <taxon>Pseudomonadati</taxon>
        <taxon>Pseudomonadota</taxon>
        <taxon>Alphaproteobacteria</taxon>
        <taxon>Hyphomicrobiales</taxon>
        <taxon>Methylobacteriaceae</taxon>
        <taxon>Methylobacterium</taxon>
    </lineage>
</organism>
<accession>A0AA37WNT8</accession>
<keyword evidence="3" id="KW-1185">Reference proteome</keyword>
<dbReference type="PROSITE" id="PS50943">
    <property type="entry name" value="HTH_CROC1"/>
    <property type="match status" value="1"/>
</dbReference>
<protein>
    <recommendedName>
        <fullName evidence="1">HTH cro/C1-type domain-containing protein</fullName>
    </recommendedName>
</protein>
<evidence type="ECO:0000313" key="2">
    <source>
        <dbReference type="EMBL" id="GLS68185.1"/>
    </source>
</evidence>
<dbReference type="EMBL" id="BSPL01000004">
    <property type="protein sequence ID" value="GLS68185.1"/>
    <property type="molecule type" value="Genomic_DNA"/>
</dbReference>
<dbReference type="AlphaFoldDB" id="A0AA37WNT8"/>
<sequence>MNEMDKPDRATLRRLAEALGVPVEQFFKNAMSTEATADGDECLRLWLSIRTAEGRARALKMLREIVEEKA</sequence>
<proteinExistence type="predicted"/>
<feature type="domain" description="HTH cro/C1-type" evidence="1">
    <location>
        <begin position="6"/>
        <end position="26"/>
    </location>
</feature>